<name>A0ABX8RPT2_NOCIO</name>
<feature type="compositionally biased region" description="Low complexity" evidence="1">
    <location>
        <begin position="255"/>
        <end position="281"/>
    </location>
</feature>
<proteinExistence type="predicted"/>
<dbReference type="RefSeq" id="WP_218472455.1">
    <property type="nucleotide sequence ID" value="NZ_BAABJN010000014.1"/>
</dbReference>
<feature type="compositionally biased region" description="Basic and acidic residues" evidence="1">
    <location>
        <begin position="41"/>
        <end position="61"/>
    </location>
</feature>
<protein>
    <recommendedName>
        <fullName evidence="5">Mce-associated membrane protein</fullName>
    </recommendedName>
</protein>
<accession>A0ABX8RPT2</accession>
<evidence type="ECO:0000256" key="1">
    <source>
        <dbReference type="SAM" id="MobiDB-lite"/>
    </source>
</evidence>
<feature type="compositionally biased region" description="Low complexity" evidence="1">
    <location>
        <begin position="24"/>
        <end position="40"/>
    </location>
</feature>
<evidence type="ECO:0008006" key="5">
    <source>
        <dbReference type="Google" id="ProtNLM"/>
    </source>
</evidence>
<evidence type="ECO:0000256" key="2">
    <source>
        <dbReference type="SAM" id="Phobius"/>
    </source>
</evidence>
<gene>
    <name evidence="3" type="ORF">KV110_41025</name>
</gene>
<evidence type="ECO:0000313" key="4">
    <source>
        <dbReference type="Proteomes" id="UP000694257"/>
    </source>
</evidence>
<reference evidence="3 4" key="1">
    <citation type="submission" date="2021-07" db="EMBL/GenBank/DDBJ databases">
        <title>Whole Genome Sequence of Nocardia Iowensis.</title>
        <authorList>
            <person name="Lamm A."/>
            <person name="Collins-Fairclough A.M."/>
            <person name="Bunk B."/>
            <person name="Sproer C."/>
        </authorList>
    </citation>
    <scope>NUCLEOTIDE SEQUENCE [LARGE SCALE GENOMIC DNA]</scope>
    <source>
        <strain evidence="3 4">NRRL 5646</strain>
    </source>
</reference>
<organism evidence="3 4">
    <name type="scientific">Nocardia iowensis</name>
    <dbReference type="NCBI Taxonomy" id="204891"/>
    <lineage>
        <taxon>Bacteria</taxon>
        <taxon>Bacillati</taxon>
        <taxon>Actinomycetota</taxon>
        <taxon>Actinomycetes</taxon>
        <taxon>Mycobacteriales</taxon>
        <taxon>Nocardiaceae</taxon>
        <taxon>Nocardia</taxon>
    </lineage>
</organism>
<sequence length="281" mass="29123">MSTDDADTNKDAETAEDKATGSGATEKSAAADPEAAAADKVVTEKVEQTKADKPEPKDDLGKGAGSSSTAGRSLSLPLIAAFAAGVLAVAAITAVVVFFLQGKDRGEKLDAIHDSTAAACTFGKDVSVYDYSKNLDDYFTKVKSNASGEFLKEFGDATSALKDAMVQAQVKSWVDDVQCGYQSGDKTEAKVLVTLTQYRTNFTQTTPERQFVVLIAQLTKSGDKWLVEKLDSPLLKGAGSGLPGAPGAPAPGVPAPGADQPAPNGQQQTPPNGQQTPQPGN</sequence>
<keyword evidence="2" id="KW-1133">Transmembrane helix</keyword>
<keyword evidence="2" id="KW-0472">Membrane</keyword>
<keyword evidence="4" id="KW-1185">Reference proteome</keyword>
<dbReference type="Proteomes" id="UP000694257">
    <property type="component" value="Chromosome"/>
</dbReference>
<evidence type="ECO:0000313" key="3">
    <source>
        <dbReference type="EMBL" id="QXN91603.1"/>
    </source>
</evidence>
<feature type="region of interest" description="Disordered" evidence="1">
    <location>
        <begin position="235"/>
        <end position="281"/>
    </location>
</feature>
<keyword evidence="2" id="KW-0812">Transmembrane</keyword>
<feature type="region of interest" description="Disordered" evidence="1">
    <location>
        <begin position="1"/>
        <end position="70"/>
    </location>
</feature>
<feature type="compositionally biased region" description="Basic and acidic residues" evidence="1">
    <location>
        <begin position="7"/>
        <end position="19"/>
    </location>
</feature>
<feature type="transmembrane region" description="Helical" evidence="2">
    <location>
        <begin position="78"/>
        <end position="100"/>
    </location>
</feature>
<dbReference type="EMBL" id="CP078145">
    <property type="protein sequence ID" value="QXN91603.1"/>
    <property type="molecule type" value="Genomic_DNA"/>
</dbReference>